<dbReference type="Proteomes" id="UP000045706">
    <property type="component" value="Unassembled WGS sequence"/>
</dbReference>
<organism evidence="2 5">
    <name type="scientific">Verticillium longisporum</name>
    <name type="common">Verticillium dahliae var. longisporum</name>
    <dbReference type="NCBI Taxonomy" id="100787"/>
    <lineage>
        <taxon>Eukaryota</taxon>
        <taxon>Fungi</taxon>
        <taxon>Dikarya</taxon>
        <taxon>Ascomycota</taxon>
        <taxon>Pezizomycotina</taxon>
        <taxon>Sordariomycetes</taxon>
        <taxon>Hypocreomycetidae</taxon>
        <taxon>Glomerellales</taxon>
        <taxon>Plectosphaerellaceae</taxon>
        <taxon>Verticillium</taxon>
    </lineage>
</organism>
<proteinExistence type="predicted"/>
<protein>
    <submittedName>
        <fullName evidence="2">Uncharacterized protein</fullName>
    </submittedName>
</protein>
<evidence type="ECO:0000313" key="6">
    <source>
        <dbReference type="Proteomes" id="UP000045706"/>
    </source>
</evidence>
<evidence type="ECO:0000313" key="3">
    <source>
        <dbReference type="EMBL" id="CRK31373.1"/>
    </source>
</evidence>
<dbReference type="EMBL" id="CVQH01009668">
    <property type="protein sequence ID" value="CRK18504.1"/>
    <property type="molecule type" value="Genomic_DNA"/>
</dbReference>
<feature type="signal peptide" evidence="1">
    <location>
        <begin position="1"/>
        <end position="23"/>
    </location>
</feature>
<sequence length="113" mass="12149">MFAIKIMARFLVCLAVAVGFTDAYKFTFYGGLQCRGARLGEIIGGPGLGCRTDFRGVASAVIVESTGPVDDPFTVVLYSSNDCNPDTIIANGDEDDLCLTANFGSYEVWNLFD</sequence>
<reference evidence="4" key="2">
    <citation type="journal article" date="2021" name="Mol. Plant Pathol.">
        <title>A 20-kb lineage-specific genomic region tames virulence in pathogenic amphidiploid Verticillium longisporum.</title>
        <authorList>
            <person name="Harting R."/>
            <person name="Starke J."/>
            <person name="Kusch H."/>
            <person name="Poggeler S."/>
            <person name="Maurus I."/>
            <person name="Schluter R."/>
            <person name="Landesfeind M."/>
            <person name="Bulla I."/>
            <person name="Nowrousian M."/>
            <person name="de Jonge R."/>
            <person name="Stahlhut G."/>
            <person name="Hoff K.J."/>
            <person name="Asshauer K.P."/>
            <person name="Thurmer A."/>
            <person name="Stanke M."/>
            <person name="Daniel R."/>
            <person name="Morgenstern B."/>
            <person name="Thomma B.P.H.J."/>
            <person name="Kronstad J.W."/>
            <person name="Braus-Stromeyer S.A."/>
            <person name="Braus G.H."/>
        </authorList>
    </citation>
    <scope>NUCLEOTIDE SEQUENCE</scope>
    <source>
        <strain evidence="4">Vl32</strain>
    </source>
</reference>
<feature type="chain" id="PRO_5010419984" evidence="1">
    <location>
        <begin position="24"/>
        <end position="113"/>
    </location>
</feature>
<dbReference type="Proteomes" id="UP000689129">
    <property type="component" value="Unassembled WGS sequence"/>
</dbReference>
<accession>A0A0G4L969</accession>
<evidence type="ECO:0000313" key="5">
    <source>
        <dbReference type="Proteomes" id="UP000044602"/>
    </source>
</evidence>
<gene>
    <name evidence="2" type="ORF">BN1708_012361</name>
    <name evidence="3" type="ORF">BN1723_014485</name>
    <name evidence="4" type="ORF">HYQ45_002537</name>
</gene>
<dbReference type="EMBL" id="JAEMWZ010000040">
    <property type="protein sequence ID" value="KAG7140820.1"/>
    <property type="molecule type" value="Genomic_DNA"/>
</dbReference>
<dbReference type="Proteomes" id="UP000044602">
    <property type="component" value="Unassembled WGS sequence"/>
</dbReference>
<keyword evidence="1" id="KW-0732">Signal</keyword>
<dbReference type="EMBL" id="CVQI01023669">
    <property type="protein sequence ID" value="CRK31373.1"/>
    <property type="molecule type" value="Genomic_DNA"/>
</dbReference>
<name>A0A0G4L969_VERLO</name>
<keyword evidence="5" id="KW-1185">Reference proteome</keyword>
<evidence type="ECO:0000256" key="1">
    <source>
        <dbReference type="SAM" id="SignalP"/>
    </source>
</evidence>
<evidence type="ECO:0000313" key="2">
    <source>
        <dbReference type="EMBL" id="CRK18504.1"/>
    </source>
</evidence>
<dbReference type="OrthoDB" id="2129288at2759"/>
<reference evidence="5 6" key="1">
    <citation type="submission" date="2015-05" db="EMBL/GenBank/DDBJ databases">
        <authorList>
            <person name="Fogelqvist Johan"/>
        </authorList>
    </citation>
    <scope>NUCLEOTIDE SEQUENCE [LARGE SCALE GENOMIC DNA]</scope>
    <source>
        <strain evidence="2">VL1</strain>
        <strain evidence="3">VL2</strain>
    </source>
</reference>
<evidence type="ECO:0000313" key="4">
    <source>
        <dbReference type="EMBL" id="KAG7140820.1"/>
    </source>
</evidence>
<dbReference type="AlphaFoldDB" id="A0A0G4L969"/>